<gene>
    <name evidence="3" type="ORF">TSPGSL018_5081</name>
</gene>
<reference evidence="3" key="1">
    <citation type="submission" date="2014-05" db="EMBL/GenBank/DDBJ databases">
        <title>The transcriptome of the halophilic microalga Tetraselmis sp. GSL018 isolated from the Great Salt Lake, Utah.</title>
        <authorList>
            <person name="Jinkerson R.E."/>
            <person name="D'Adamo S."/>
            <person name="Posewitz M.C."/>
        </authorList>
    </citation>
    <scope>NUCLEOTIDE SEQUENCE</scope>
    <source>
        <strain evidence="3">GSL018</strain>
    </source>
</reference>
<feature type="transmembrane region" description="Helical" evidence="2">
    <location>
        <begin position="261"/>
        <end position="279"/>
    </location>
</feature>
<evidence type="ECO:0000313" key="3">
    <source>
        <dbReference type="EMBL" id="JAC70006.1"/>
    </source>
</evidence>
<evidence type="ECO:0000256" key="2">
    <source>
        <dbReference type="SAM" id="Phobius"/>
    </source>
</evidence>
<keyword evidence="2" id="KW-0812">Transmembrane</keyword>
<protein>
    <submittedName>
        <fullName evidence="3">Membrane protein</fullName>
    </submittedName>
</protein>
<organism evidence="3">
    <name type="scientific">Tetraselmis sp. GSL018</name>
    <dbReference type="NCBI Taxonomy" id="582737"/>
    <lineage>
        <taxon>Eukaryota</taxon>
        <taxon>Viridiplantae</taxon>
        <taxon>Chlorophyta</taxon>
        <taxon>core chlorophytes</taxon>
        <taxon>Chlorodendrophyceae</taxon>
        <taxon>Chlorodendrales</taxon>
        <taxon>Chlorodendraceae</taxon>
        <taxon>Tetraselmis</taxon>
    </lineage>
</organism>
<feature type="transmembrane region" description="Helical" evidence="2">
    <location>
        <begin position="206"/>
        <end position="227"/>
    </location>
</feature>
<proteinExistence type="predicted"/>
<feature type="region of interest" description="Disordered" evidence="1">
    <location>
        <begin position="47"/>
        <end position="68"/>
    </location>
</feature>
<dbReference type="EMBL" id="GBEZ01016226">
    <property type="protein sequence ID" value="JAC70006.1"/>
    <property type="molecule type" value="Transcribed_RNA"/>
</dbReference>
<name>A0A061RHL6_9CHLO</name>
<accession>A0A061RHL6</accession>
<dbReference type="AlphaFoldDB" id="A0A061RHL6"/>
<keyword evidence="2" id="KW-1133">Transmembrane helix</keyword>
<feature type="transmembrane region" description="Helical" evidence="2">
    <location>
        <begin position="320"/>
        <end position="340"/>
    </location>
</feature>
<feature type="transmembrane region" description="Helical" evidence="2">
    <location>
        <begin position="286"/>
        <end position="308"/>
    </location>
</feature>
<sequence>MFPATASQSKFSGTGKNSCDFRTVDEPGKQIRSRKLQRVPLHTFKPKLPTTEGEKVISGKPSSLSGPRRLPRKLLTKRYLKTKAYTPDETERMKEFLREATVELISSYDSEKTTLDFETTENRPSNVLRSFTHALSAVLVVVVCETILVGQASRLIAAAIVTSLTWTWEIGRRRSRMFDEFMRRAFRVVGMSEMFHPEEWHKVTSWTWYVTALVFLCCLPTLSAAYAGLMVLGFGDPAAGFVGRRYGFTRVPGAGRKTFEGALAFIVVGFGASLATLLATGAGCTVGASGAILISFAAVVGGCVAELFHVSVSRCLDDNFAVPVVAGACAYAISKAAGFAP</sequence>
<dbReference type="PANTHER" id="PTHR31303">
    <property type="entry name" value="CTP-DEPENDENT DIACYLGLYCEROL KINASE 1"/>
    <property type="match status" value="1"/>
</dbReference>
<dbReference type="PANTHER" id="PTHR31303:SF1">
    <property type="entry name" value="CTP-DEPENDENT DIACYLGLYCEROL KINASE 1"/>
    <property type="match status" value="1"/>
</dbReference>
<evidence type="ECO:0000256" key="1">
    <source>
        <dbReference type="SAM" id="MobiDB-lite"/>
    </source>
</evidence>
<dbReference type="GO" id="GO:0004143">
    <property type="term" value="F:ATP-dependent diacylglycerol kinase activity"/>
    <property type="evidence" value="ECO:0007669"/>
    <property type="project" value="InterPro"/>
</dbReference>
<feature type="region of interest" description="Disordered" evidence="1">
    <location>
        <begin position="1"/>
        <end position="28"/>
    </location>
</feature>
<keyword evidence="2" id="KW-0472">Membrane</keyword>
<feature type="compositionally biased region" description="Polar residues" evidence="1">
    <location>
        <begin position="1"/>
        <end position="17"/>
    </location>
</feature>
<dbReference type="InterPro" id="IPR037997">
    <property type="entry name" value="Dgk1-like"/>
</dbReference>